<dbReference type="InterPro" id="IPR044855">
    <property type="entry name" value="CoA-Trfase_III_dom3_sf"/>
</dbReference>
<dbReference type="EMBL" id="CP031165">
    <property type="protein sequence ID" value="AXV06731.1"/>
    <property type="molecule type" value="Genomic_DNA"/>
</dbReference>
<organism evidence="2 3">
    <name type="scientific">Euzebya pacifica</name>
    <dbReference type="NCBI Taxonomy" id="1608957"/>
    <lineage>
        <taxon>Bacteria</taxon>
        <taxon>Bacillati</taxon>
        <taxon>Actinomycetota</taxon>
        <taxon>Nitriliruptoria</taxon>
        <taxon>Euzebyales</taxon>
    </lineage>
</organism>
<dbReference type="InterPro" id="IPR050509">
    <property type="entry name" value="CoA-transferase_III"/>
</dbReference>
<protein>
    <submittedName>
        <fullName evidence="2">Alpha-methylacyl-CoA racemase</fullName>
    </submittedName>
</protein>
<reference evidence="2 3" key="1">
    <citation type="submission" date="2018-09" db="EMBL/GenBank/DDBJ databases">
        <title>Complete genome sequence of Euzebya sp. DY32-46 isolated from seawater of Pacific Ocean.</title>
        <authorList>
            <person name="Xu L."/>
            <person name="Wu Y.-H."/>
            <person name="Xu X.-W."/>
        </authorList>
    </citation>
    <scope>NUCLEOTIDE SEQUENCE [LARGE SCALE GENOMIC DNA]</scope>
    <source>
        <strain evidence="2 3">DY32-46</strain>
    </source>
</reference>
<dbReference type="Gene3D" id="3.30.1540.10">
    <property type="entry name" value="formyl-coa transferase, domain 3"/>
    <property type="match status" value="1"/>
</dbReference>
<accession>A0A346XWY4</accession>
<dbReference type="KEGG" id="euz:DVS28_a2046"/>
<name>A0A346XWY4_9ACTN</name>
<keyword evidence="3" id="KW-1185">Reference proteome</keyword>
<dbReference type="GO" id="GO:0003824">
    <property type="term" value="F:catalytic activity"/>
    <property type="evidence" value="ECO:0007669"/>
    <property type="project" value="InterPro"/>
</dbReference>
<gene>
    <name evidence="2" type="ORF">DVS28_a2046</name>
</gene>
<evidence type="ECO:0000313" key="2">
    <source>
        <dbReference type="EMBL" id="AXV06731.1"/>
    </source>
</evidence>
<dbReference type="InterPro" id="IPR023606">
    <property type="entry name" value="CoA-Trfase_III_dom_1_sf"/>
</dbReference>
<dbReference type="PANTHER" id="PTHR48228:SF5">
    <property type="entry name" value="ALPHA-METHYLACYL-COA RACEMASE"/>
    <property type="match status" value="1"/>
</dbReference>
<dbReference type="OrthoDB" id="9797653at2"/>
<dbReference type="PANTHER" id="PTHR48228">
    <property type="entry name" value="SUCCINYL-COA--D-CITRAMALATE COA-TRANSFERASE"/>
    <property type="match status" value="1"/>
</dbReference>
<sequence length="382" mass="40350">MRGPLEGVRIIELAGIGPGPFTGMMLADMGAEVIRVDRKGGNPAAAVGHGALFRSRRSIALDLKSPAGTEVVLRLVELADGLFEGFRPGVAERLGVGPEDALARNPRVVYGRMTGWGQDGPLASAAGHDMNYIALAGALHAIGEADRKPIPPLNLVGDFGGGGMLLAYGMVCGLLHAQRSGTGQVVDAAMIDGTGLLMNPFFALRHAGMFTFQRGSNMLDGGAPFYDTYRTADGQWISLGPIEPQFYSLMRDLLGLAEDELLDNQYDQPRWAEQKARIAEAVAKRTRAQWDKILLGTDVCYAPVLTLDEAAVHPHNVARGAHVEVDGMTQAAPAPRFSATPPAAPTPATTPGTDTRAVLADFGFADAEVEELVVNGTVADVS</sequence>
<dbReference type="RefSeq" id="WP_114591341.1">
    <property type="nucleotide sequence ID" value="NZ_CP031165.1"/>
</dbReference>
<dbReference type="Gene3D" id="3.40.50.10540">
    <property type="entry name" value="Crotonobetainyl-coa:carnitine coa-transferase, domain 1"/>
    <property type="match status" value="1"/>
</dbReference>
<dbReference type="Pfam" id="PF02515">
    <property type="entry name" value="CoA_transf_3"/>
    <property type="match status" value="1"/>
</dbReference>
<evidence type="ECO:0000313" key="3">
    <source>
        <dbReference type="Proteomes" id="UP000264006"/>
    </source>
</evidence>
<proteinExistence type="predicted"/>
<dbReference type="SUPFAM" id="SSF89796">
    <property type="entry name" value="CoA-transferase family III (CaiB/BaiF)"/>
    <property type="match status" value="1"/>
</dbReference>
<evidence type="ECO:0000256" key="1">
    <source>
        <dbReference type="SAM" id="MobiDB-lite"/>
    </source>
</evidence>
<dbReference type="AlphaFoldDB" id="A0A346XWY4"/>
<dbReference type="InterPro" id="IPR003673">
    <property type="entry name" value="CoA-Trfase_fam_III"/>
</dbReference>
<feature type="region of interest" description="Disordered" evidence="1">
    <location>
        <begin position="333"/>
        <end position="354"/>
    </location>
</feature>
<dbReference type="Proteomes" id="UP000264006">
    <property type="component" value="Chromosome"/>
</dbReference>